<dbReference type="GeneID" id="63694449"/>
<dbReference type="EMBL" id="KK088441">
    <property type="protein sequence ID" value="EYE91744.1"/>
    <property type="molecule type" value="Genomic_DNA"/>
</dbReference>
<dbReference type="GO" id="GO:0016651">
    <property type="term" value="F:oxidoreductase activity, acting on NAD(P)H"/>
    <property type="evidence" value="ECO:0007669"/>
    <property type="project" value="InterPro"/>
</dbReference>
<evidence type="ECO:0000313" key="4">
    <source>
        <dbReference type="EMBL" id="EYE91744.1"/>
    </source>
</evidence>
<dbReference type="InterPro" id="IPR036291">
    <property type="entry name" value="NAD(P)-bd_dom_sf"/>
</dbReference>
<keyword evidence="5" id="KW-1185">Reference proteome</keyword>
<dbReference type="PANTHER" id="PTHR45348">
    <property type="entry name" value="HYPOTHETICAL OXIDOREDUCTASE (EUROFUNG)"/>
    <property type="match status" value="1"/>
</dbReference>
<dbReference type="OrthoDB" id="48317at2759"/>
<dbReference type="SUPFAM" id="SSF51735">
    <property type="entry name" value="NAD(P)-binding Rossmann-fold domains"/>
    <property type="match status" value="1"/>
</dbReference>
<gene>
    <name evidence="4" type="ORF">EURHEDRAFT_380679</name>
</gene>
<sequence>MAESRAAWIFAPNAYPLTEVGPGVTQFTKGRRVLVFISVLDDTLIDHWLSNRHGSFPVTKNPARPTSQLFSTLSEVLVTEIPDSLSFAQAAALPLALSTACSGLYHPDYLSLPLPSATDATPTGLSILIRGGASSVGTAAIQLVVASGLTVFNTASPPNHDFVKSLGDHVVLDYRSAAVSGDIASMLSADDRFIEVYGAIAEESGFTAMRSILYRLGVAVHVASVLPYGGQRTGRFSFGFGKIGSINEPIIVSRLLKFLYFSYGIFN</sequence>
<dbReference type="SUPFAM" id="SSF50129">
    <property type="entry name" value="GroES-like"/>
    <property type="match status" value="1"/>
</dbReference>
<dbReference type="AlphaFoldDB" id="A0A017S530"/>
<evidence type="ECO:0000313" key="5">
    <source>
        <dbReference type="Proteomes" id="UP000019804"/>
    </source>
</evidence>
<protein>
    <recommendedName>
        <fullName evidence="3">Enoyl reductase (ER) domain-containing protein</fullName>
    </recommendedName>
</protein>
<name>A0A017S530_ASPRC</name>
<feature type="domain" description="Enoyl reductase (ER)" evidence="3">
    <location>
        <begin position="2"/>
        <end position="238"/>
    </location>
</feature>
<evidence type="ECO:0000259" key="3">
    <source>
        <dbReference type="SMART" id="SM00829"/>
    </source>
</evidence>
<dbReference type="Gene3D" id="3.40.50.720">
    <property type="entry name" value="NAD(P)-binding Rossmann-like Domain"/>
    <property type="match status" value="1"/>
</dbReference>
<evidence type="ECO:0000256" key="2">
    <source>
        <dbReference type="ARBA" id="ARBA00023002"/>
    </source>
</evidence>
<proteinExistence type="inferred from homology"/>
<dbReference type="InterPro" id="IPR011032">
    <property type="entry name" value="GroES-like_sf"/>
</dbReference>
<dbReference type="PANTHER" id="PTHR45348:SF2">
    <property type="entry name" value="ZINC-TYPE ALCOHOL DEHYDROGENASE-LIKE PROTEIN C2E1P3.01"/>
    <property type="match status" value="1"/>
</dbReference>
<dbReference type="HOGENOM" id="CLU_1042000_0_0_1"/>
<organism evidence="4 5">
    <name type="scientific">Aspergillus ruber (strain CBS 135680)</name>
    <dbReference type="NCBI Taxonomy" id="1388766"/>
    <lineage>
        <taxon>Eukaryota</taxon>
        <taxon>Fungi</taxon>
        <taxon>Dikarya</taxon>
        <taxon>Ascomycota</taxon>
        <taxon>Pezizomycotina</taxon>
        <taxon>Eurotiomycetes</taxon>
        <taxon>Eurotiomycetidae</taxon>
        <taxon>Eurotiales</taxon>
        <taxon>Aspergillaceae</taxon>
        <taxon>Aspergillus</taxon>
        <taxon>Aspergillus subgen. Aspergillus</taxon>
    </lineage>
</organism>
<reference evidence="5" key="1">
    <citation type="journal article" date="2014" name="Nat. Commun.">
        <title>Genomic adaptations of the halophilic Dead Sea filamentous fungus Eurotium rubrum.</title>
        <authorList>
            <person name="Kis-Papo T."/>
            <person name="Weig A.R."/>
            <person name="Riley R."/>
            <person name="Persoh D."/>
            <person name="Salamov A."/>
            <person name="Sun H."/>
            <person name="Lipzen A."/>
            <person name="Wasser S.P."/>
            <person name="Rambold G."/>
            <person name="Grigoriev I.V."/>
            <person name="Nevo E."/>
        </authorList>
    </citation>
    <scope>NUCLEOTIDE SEQUENCE [LARGE SCALE GENOMIC DNA]</scope>
    <source>
        <strain evidence="5">CBS 135680</strain>
    </source>
</reference>
<dbReference type="Proteomes" id="UP000019804">
    <property type="component" value="Unassembled WGS sequence"/>
</dbReference>
<dbReference type="Gene3D" id="3.90.180.10">
    <property type="entry name" value="Medium-chain alcohol dehydrogenases, catalytic domain"/>
    <property type="match status" value="1"/>
</dbReference>
<comment type="similarity">
    <text evidence="1">Belongs to the zinc-containing alcohol dehydrogenase family.</text>
</comment>
<dbReference type="InterPro" id="IPR047122">
    <property type="entry name" value="Trans-enoyl_RdTase-like"/>
</dbReference>
<dbReference type="RefSeq" id="XP_040635434.1">
    <property type="nucleotide sequence ID" value="XM_040779325.1"/>
</dbReference>
<keyword evidence="2" id="KW-0560">Oxidoreductase</keyword>
<dbReference type="STRING" id="1388766.A0A017S530"/>
<evidence type="ECO:0000256" key="1">
    <source>
        <dbReference type="ARBA" id="ARBA00008072"/>
    </source>
</evidence>
<accession>A0A017S530</accession>
<dbReference type="SMART" id="SM00829">
    <property type="entry name" value="PKS_ER"/>
    <property type="match status" value="1"/>
</dbReference>
<dbReference type="InterPro" id="IPR020843">
    <property type="entry name" value="ER"/>
</dbReference>